<evidence type="ECO:0000313" key="4">
    <source>
        <dbReference type="EMBL" id="EYU33987.1"/>
    </source>
</evidence>
<accession>A0A022R5A5</accession>
<keyword evidence="5" id="KW-1185">Reference proteome</keyword>
<dbReference type="PROSITE" id="PS50846">
    <property type="entry name" value="HMA_2"/>
    <property type="match status" value="1"/>
</dbReference>
<dbReference type="PANTHER" id="PTHR46371">
    <property type="entry name" value="OS04G0464100 PROTEIN"/>
    <property type="match status" value="1"/>
</dbReference>
<gene>
    <name evidence="3" type="ORF">MIMGU_mgv1a016390mg</name>
    <name evidence="4" type="ORF">MIMGU_mgv1a016402mg</name>
</gene>
<reference evidence="3 5" key="1">
    <citation type="journal article" date="2013" name="Proc. Natl. Acad. Sci. U.S.A.">
        <title>Fine-scale variation in meiotic recombination in Mimulus inferred from population shotgun sequencing.</title>
        <authorList>
            <person name="Hellsten U."/>
            <person name="Wright K.M."/>
            <person name="Jenkins J."/>
            <person name="Shu S."/>
            <person name="Yuan Y."/>
            <person name="Wessler S.R."/>
            <person name="Schmutz J."/>
            <person name="Willis J.H."/>
            <person name="Rokhsar D.S."/>
        </authorList>
    </citation>
    <scope>NUCLEOTIDE SEQUENCE [LARGE SCALE GENOMIC DNA]</scope>
    <source>
        <strain evidence="5">cv. DUN x IM62</strain>
    </source>
</reference>
<dbReference type="Proteomes" id="UP000030748">
    <property type="component" value="Unassembled WGS sequence"/>
</dbReference>
<dbReference type="EMBL" id="KI630738">
    <property type="protein sequence ID" value="EYU33985.1"/>
    <property type="molecule type" value="Genomic_DNA"/>
</dbReference>
<dbReference type="Gene3D" id="3.30.70.100">
    <property type="match status" value="1"/>
</dbReference>
<evidence type="ECO:0000259" key="2">
    <source>
        <dbReference type="PROSITE" id="PS50846"/>
    </source>
</evidence>
<dbReference type="InterPro" id="IPR006121">
    <property type="entry name" value="HMA_dom"/>
</dbReference>
<organism evidence="3 5">
    <name type="scientific">Erythranthe guttata</name>
    <name type="common">Yellow monkey flower</name>
    <name type="synonym">Mimulus guttatus</name>
    <dbReference type="NCBI Taxonomy" id="4155"/>
    <lineage>
        <taxon>Eukaryota</taxon>
        <taxon>Viridiplantae</taxon>
        <taxon>Streptophyta</taxon>
        <taxon>Embryophyta</taxon>
        <taxon>Tracheophyta</taxon>
        <taxon>Spermatophyta</taxon>
        <taxon>Magnoliopsida</taxon>
        <taxon>eudicotyledons</taxon>
        <taxon>Gunneridae</taxon>
        <taxon>Pentapetalae</taxon>
        <taxon>asterids</taxon>
        <taxon>lamiids</taxon>
        <taxon>Lamiales</taxon>
        <taxon>Phrymaceae</taxon>
        <taxon>Erythranthe</taxon>
    </lineage>
</organism>
<dbReference type="KEGG" id="egt:105961785"/>
<dbReference type="eggNOG" id="KOG0017">
    <property type="taxonomic scope" value="Eukaryota"/>
</dbReference>
<dbReference type="KEGG" id="egt:105961780"/>
<dbReference type="OMA" id="DPNPECC"/>
<name>A0A022R5A5_ERYGU</name>
<sequence>MKTKIVVKVSMNDDKSRTKAMQISVGISGVESAALTGQERDRVEVVGDDVDAVELTRQLRKNVAYAELVSVGEAKNEAPATAAAAVVAPAPQPAVVWTSYDGFPQYPIYEMRSPSYEPSCTIM</sequence>
<dbReference type="STRING" id="4155.A0A022R5A5"/>
<dbReference type="GO" id="GO:0016020">
    <property type="term" value="C:membrane"/>
    <property type="evidence" value="ECO:0007669"/>
    <property type="project" value="UniProtKB-SubCell"/>
</dbReference>
<comment type="subcellular location">
    <subcellularLocation>
        <location evidence="1">Membrane</location>
        <topology evidence="1">Peripheral membrane protein</topology>
    </subcellularLocation>
</comment>
<dbReference type="EMBL" id="KI630738">
    <property type="protein sequence ID" value="EYU33987.1"/>
    <property type="molecule type" value="Genomic_DNA"/>
</dbReference>
<dbReference type="AlphaFoldDB" id="A0A022R5A5"/>
<evidence type="ECO:0000313" key="5">
    <source>
        <dbReference type="Proteomes" id="UP000030748"/>
    </source>
</evidence>
<evidence type="ECO:0000256" key="1">
    <source>
        <dbReference type="ARBA" id="ARBA00004170"/>
    </source>
</evidence>
<evidence type="ECO:0000313" key="3">
    <source>
        <dbReference type="EMBL" id="EYU33985.1"/>
    </source>
</evidence>
<dbReference type="GO" id="GO:0009626">
    <property type="term" value="P:plant-type hypersensitive response"/>
    <property type="evidence" value="ECO:0007669"/>
    <property type="project" value="UniProtKB-KW"/>
</dbReference>
<proteinExistence type="predicted"/>
<feature type="domain" description="HMA" evidence="2">
    <location>
        <begin position="2"/>
        <end position="71"/>
    </location>
</feature>
<dbReference type="GO" id="GO:0046872">
    <property type="term" value="F:metal ion binding"/>
    <property type="evidence" value="ECO:0007669"/>
    <property type="project" value="InterPro"/>
</dbReference>
<dbReference type="InterPro" id="IPR044296">
    <property type="entry name" value="HIPP46"/>
</dbReference>
<dbReference type="OrthoDB" id="692882at2759"/>
<protein>
    <recommendedName>
        <fullName evidence="2">HMA domain-containing protein</fullName>
    </recommendedName>
</protein>